<dbReference type="Proteomes" id="UP001232117">
    <property type="component" value="Chromosome"/>
</dbReference>
<accession>A0ABY8N4H3</accession>
<dbReference type="InterPro" id="IPR011646">
    <property type="entry name" value="KAP_P-loop"/>
</dbReference>
<sequence length="619" mass="73524">MQNLKEIVDYYLKSNTNYALMITGEWGIGKTYYFKNILSKEISQTSTYNDDSKTYRPILVSLFGLKSIEEIQSEIFLCLYPILKNNKLKLGASIGKAVAKGMLHFKGLGEYTKYIEEINVNTNDFINFDELVLCFDDLERISENLKLEELIGYINSLVENENVKVVIIANENKIDIKNYHILKEKVVGNSIEYISSIENTFDSLIEVKFSGYHLYTSFLIENKSFIIDVFSKKSKNIRILSYCLSYFQDIFSKITSNLNTENILKEKEKEIFQMLLRFSIAISIEYKEGNISYSNRNSLGEVFLMDLDFFFEKNNFPKDKEQKEKTYIEQFNTDYFEDKGFVYFKSIYDFLTGGNIFNYEDVLNELNKHYNIAENKIQAHYEVLNNLNYHNCYSLTDREYLELTKKIIEFSSKGLYEISEYLSIFYYVSRFNNPLNYNLENLEKKIIRGMKKGKANYKFTPSLDFYLRVDENSVHKTHLENILAEILRLNEQILQEEKKSKAIDLESKCYENFTEFFTEVIRTDKEYLYNPIMKDFNSYKFYKFFLSNDNQGKWEIIKFLSYRYKKYENHLLKPELLFFQELEKRIEHKCKKIKKGNLSGFLFNEFNVKIKDTIEILKG</sequence>
<dbReference type="Pfam" id="PF07693">
    <property type="entry name" value="KAP_NTPase"/>
    <property type="match status" value="1"/>
</dbReference>
<proteinExistence type="predicted"/>
<evidence type="ECO:0000313" key="3">
    <source>
        <dbReference type="Proteomes" id="UP001232117"/>
    </source>
</evidence>
<dbReference type="Gene3D" id="3.40.50.300">
    <property type="entry name" value="P-loop containing nucleotide triphosphate hydrolases"/>
    <property type="match status" value="1"/>
</dbReference>
<dbReference type="RefSeq" id="WP_264532724.1">
    <property type="nucleotide sequence ID" value="NZ_CP092332.1"/>
</dbReference>
<feature type="domain" description="KAP NTPase" evidence="1">
    <location>
        <begin position="14"/>
        <end position="183"/>
    </location>
</feature>
<reference evidence="2 3" key="1">
    <citation type="submission" date="2023-06" db="EMBL/GenBank/DDBJ databases">
        <title>Complete Genome Sequence of Flavobacterium keumense K3R-10.</title>
        <authorList>
            <person name="Jeong H."/>
            <person name="Jhang S.Y."/>
            <person name="Kim J.N."/>
        </authorList>
    </citation>
    <scope>NUCLEOTIDE SEQUENCE [LARGE SCALE GENOMIC DNA]</scope>
    <source>
        <strain evidence="2 3">K3R-10</strain>
    </source>
</reference>
<evidence type="ECO:0000259" key="1">
    <source>
        <dbReference type="Pfam" id="PF07693"/>
    </source>
</evidence>
<protein>
    <submittedName>
        <fullName evidence="2">KAP family NTPase</fullName>
    </submittedName>
</protein>
<dbReference type="SUPFAM" id="SSF52540">
    <property type="entry name" value="P-loop containing nucleoside triphosphate hydrolases"/>
    <property type="match status" value="1"/>
</dbReference>
<name>A0ABY8N4H3_9FLAO</name>
<dbReference type="EMBL" id="CP092332">
    <property type="protein sequence ID" value="WGK94550.1"/>
    <property type="molecule type" value="Genomic_DNA"/>
</dbReference>
<gene>
    <name evidence="2" type="ORF">MG292_10775</name>
</gene>
<keyword evidence="3" id="KW-1185">Reference proteome</keyword>
<evidence type="ECO:0000313" key="2">
    <source>
        <dbReference type="EMBL" id="WGK94550.1"/>
    </source>
</evidence>
<organism evidence="2 3">
    <name type="scientific">Flavobacterium keumense</name>
    <dbReference type="NCBI Taxonomy" id="1306518"/>
    <lineage>
        <taxon>Bacteria</taxon>
        <taxon>Pseudomonadati</taxon>
        <taxon>Bacteroidota</taxon>
        <taxon>Flavobacteriia</taxon>
        <taxon>Flavobacteriales</taxon>
        <taxon>Flavobacteriaceae</taxon>
        <taxon>Flavobacterium</taxon>
    </lineage>
</organism>
<dbReference type="InterPro" id="IPR027417">
    <property type="entry name" value="P-loop_NTPase"/>
</dbReference>